<sequence length="201" mass="23578">MKLHKPDLTLVDEKELVALLQKGDKGAFGELYHRYKRKLYYNFRKLLKSESQAEELLQQLFVKIWENRLSLDPDKVFKAYLFRIAENLVYDFFRKASRDKNMGAILMTVATENYSHIEEAIYSKEREALINRAVASLPPQRRHVFTLCKLEGKTYEEVSVELGISTSTINDHIVKATRSVREYLFVSKEFALLFLLAFFIK</sequence>
<dbReference type="PANTHER" id="PTHR43133">
    <property type="entry name" value="RNA POLYMERASE ECF-TYPE SIGMA FACTO"/>
    <property type="match status" value="1"/>
</dbReference>
<evidence type="ECO:0000256" key="1">
    <source>
        <dbReference type="ARBA" id="ARBA00010641"/>
    </source>
</evidence>
<dbReference type="SUPFAM" id="SSF88946">
    <property type="entry name" value="Sigma2 domain of RNA polymerase sigma factors"/>
    <property type="match status" value="1"/>
</dbReference>
<accession>C6XT34</accession>
<dbReference type="InterPro" id="IPR013324">
    <property type="entry name" value="RNA_pol_sigma_r3/r4-like"/>
</dbReference>
<dbReference type="InterPro" id="IPR014284">
    <property type="entry name" value="RNA_pol_sigma-70_dom"/>
</dbReference>
<dbReference type="Pfam" id="PF04542">
    <property type="entry name" value="Sigma70_r2"/>
    <property type="match status" value="1"/>
</dbReference>
<reference evidence="7 8" key="1">
    <citation type="journal article" date="2009" name="Stand. Genomic Sci.">
        <title>Complete genome sequence of Pedobacter heparinus type strain (HIM 762-3).</title>
        <authorList>
            <person name="Han C."/>
            <person name="Spring S."/>
            <person name="Lapidus A."/>
            <person name="Del Rio T.G."/>
            <person name="Tice H."/>
            <person name="Copeland A."/>
            <person name="Cheng J.F."/>
            <person name="Lucas S."/>
            <person name="Chen F."/>
            <person name="Nolan M."/>
            <person name="Bruce D."/>
            <person name="Goodwin L."/>
            <person name="Pitluck S."/>
            <person name="Ivanova N."/>
            <person name="Mavromatis K."/>
            <person name="Mikhailova N."/>
            <person name="Pati A."/>
            <person name="Chen A."/>
            <person name="Palaniappan K."/>
            <person name="Land M."/>
            <person name="Hauser L."/>
            <person name="Chang Y.J."/>
            <person name="Jeffries C.C."/>
            <person name="Saunders E."/>
            <person name="Chertkov O."/>
            <person name="Brettin T."/>
            <person name="Goker M."/>
            <person name="Rohde M."/>
            <person name="Bristow J."/>
            <person name="Eisen J.A."/>
            <person name="Markowitz V."/>
            <person name="Hugenholtz P."/>
            <person name="Kyrpides N.C."/>
            <person name="Klenk H.P."/>
            <person name="Detter J.C."/>
        </authorList>
    </citation>
    <scope>NUCLEOTIDE SEQUENCE [LARGE SCALE GENOMIC DNA]</scope>
    <source>
        <strain evidence="8">ATCC 13125 / DSM 2366 / CIP 104194 / JCM 7457 / NBRC 12017 / NCIMB 9290 / NRRL B-14731 / HIM 762-3</strain>
    </source>
</reference>
<dbReference type="eggNOG" id="COG1595">
    <property type="taxonomic scope" value="Bacteria"/>
</dbReference>
<dbReference type="PANTHER" id="PTHR43133:SF46">
    <property type="entry name" value="RNA POLYMERASE SIGMA-70 FACTOR ECF SUBFAMILY"/>
    <property type="match status" value="1"/>
</dbReference>
<keyword evidence="8" id="KW-1185">Reference proteome</keyword>
<dbReference type="GO" id="GO:0003677">
    <property type="term" value="F:DNA binding"/>
    <property type="evidence" value="ECO:0007669"/>
    <property type="project" value="InterPro"/>
</dbReference>
<dbReference type="InterPro" id="IPR014327">
    <property type="entry name" value="RNA_pol_sigma70_bacteroid"/>
</dbReference>
<dbReference type="Gene3D" id="1.10.1740.10">
    <property type="match status" value="1"/>
</dbReference>
<evidence type="ECO:0000259" key="5">
    <source>
        <dbReference type="Pfam" id="PF04542"/>
    </source>
</evidence>
<dbReference type="KEGG" id="phe:Phep_1381"/>
<name>C6XT34_PEDHD</name>
<dbReference type="SUPFAM" id="SSF88659">
    <property type="entry name" value="Sigma3 and sigma4 domains of RNA polymerase sigma factors"/>
    <property type="match status" value="1"/>
</dbReference>
<dbReference type="GO" id="GO:0016987">
    <property type="term" value="F:sigma factor activity"/>
    <property type="evidence" value="ECO:0007669"/>
    <property type="project" value="UniProtKB-KW"/>
</dbReference>
<dbReference type="Gene3D" id="1.10.10.10">
    <property type="entry name" value="Winged helix-like DNA-binding domain superfamily/Winged helix DNA-binding domain"/>
    <property type="match status" value="1"/>
</dbReference>
<feature type="domain" description="RNA polymerase sigma factor 70 region 4 type 2" evidence="6">
    <location>
        <begin position="130"/>
        <end position="176"/>
    </location>
</feature>
<dbReference type="STRING" id="485917.Phep_1381"/>
<evidence type="ECO:0000259" key="6">
    <source>
        <dbReference type="Pfam" id="PF08281"/>
    </source>
</evidence>
<dbReference type="AlphaFoldDB" id="C6XT34"/>
<dbReference type="HOGENOM" id="CLU_047691_4_1_10"/>
<dbReference type="InterPro" id="IPR013325">
    <property type="entry name" value="RNA_pol_sigma_r2"/>
</dbReference>
<dbReference type="InterPro" id="IPR013249">
    <property type="entry name" value="RNA_pol_sigma70_r4_t2"/>
</dbReference>
<dbReference type="NCBIfam" id="TIGR02985">
    <property type="entry name" value="Sig70_bacteroi1"/>
    <property type="match status" value="1"/>
</dbReference>
<keyword evidence="3" id="KW-0731">Sigma factor</keyword>
<feature type="domain" description="RNA polymerase sigma-70 region 2" evidence="5">
    <location>
        <begin position="31"/>
        <end position="98"/>
    </location>
</feature>
<evidence type="ECO:0000256" key="2">
    <source>
        <dbReference type="ARBA" id="ARBA00023015"/>
    </source>
</evidence>
<evidence type="ECO:0000256" key="4">
    <source>
        <dbReference type="ARBA" id="ARBA00023163"/>
    </source>
</evidence>
<evidence type="ECO:0000256" key="3">
    <source>
        <dbReference type="ARBA" id="ARBA00023082"/>
    </source>
</evidence>
<gene>
    <name evidence="7" type="ordered locus">Phep_1381</name>
</gene>
<dbReference type="EMBL" id="CP001681">
    <property type="protein sequence ID" value="ACU03595.1"/>
    <property type="molecule type" value="Genomic_DNA"/>
</dbReference>
<evidence type="ECO:0000313" key="7">
    <source>
        <dbReference type="EMBL" id="ACU03595.1"/>
    </source>
</evidence>
<dbReference type="GO" id="GO:0006352">
    <property type="term" value="P:DNA-templated transcription initiation"/>
    <property type="evidence" value="ECO:0007669"/>
    <property type="project" value="InterPro"/>
</dbReference>
<dbReference type="InterPro" id="IPR039425">
    <property type="entry name" value="RNA_pol_sigma-70-like"/>
</dbReference>
<protein>
    <submittedName>
        <fullName evidence="7">RNA polymerase sigma-70 factor</fullName>
    </submittedName>
</protein>
<dbReference type="Proteomes" id="UP000000852">
    <property type="component" value="Chromosome"/>
</dbReference>
<dbReference type="RefSeq" id="WP_012781539.1">
    <property type="nucleotide sequence ID" value="NC_013061.1"/>
</dbReference>
<evidence type="ECO:0000313" key="8">
    <source>
        <dbReference type="Proteomes" id="UP000000852"/>
    </source>
</evidence>
<organism evidence="7 8">
    <name type="scientific">Pedobacter heparinus (strain ATCC 13125 / DSM 2366 / CIP 104194 / JCM 7457 / NBRC 12017 / NCIMB 9290 / NRRL B-14731 / HIM 762-3)</name>
    <dbReference type="NCBI Taxonomy" id="485917"/>
    <lineage>
        <taxon>Bacteria</taxon>
        <taxon>Pseudomonadati</taxon>
        <taxon>Bacteroidota</taxon>
        <taxon>Sphingobacteriia</taxon>
        <taxon>Sphingobacteriales</taxon>
        <taxon>Sphingobacteriaceae</taxon>
        <taxon>Pedobacter</taxon>
    </lineage>
</organism>
<dbReference type="NCBIfam" id="TIGR02937">
    <property type="entry name" value="sigma70-ECF"/>
    <property type="match status" value="1"/>
</dbReference>
<keyword evidence="2" id="KW-0805">Transcription regulation</keyword>
<dbReference type="InterPro" id="IPR036388">
    <property type="entry name" value="WH-like_DNA-bd_sf"/>
</dbReference>
<keyword evidence="4" id="KW-0804">Transcription</keyword>
<dbReference type="InterPro" id="IPR007627">
    <property type="entry name" value="RNA_pol_sigma70_r2"/>
</dbReference>
<proteinExistence type="inferred from homology"/>
<comment type="similarity">
    <text evidence="1">Belongs to the sigma-70 factor family. ECF subfamily.</text>
</comment>
<dbReference type="OrthoDB" id="655312at2"/>
<dbReference type="Pfam" id="PF08281">
    <property type="entry name" value="Sigma70_r4_2"/>
    <property type="match status" value="1"/>
</dbReference>